<keyword evidence="2" id="KW-0964">Secreted</keyword>
<organism evidence="9 10">
    <name type="scientific">Patulibacter brassicae</name>
    <dbReference type="NCBI Taxonomy" id="1705717"/>
    <lineage>
        <taxon>Bacteria</taxon>
        <taxon>Bacillati</taxon>
        <taxon>Actinomycetota</taxon>
        <taxon>Thermoleophilia</taxon>
        <taxon>Solirubrobacterales</taxon>
        <taxon>Patulibacteraceae</taxon>
        <taxon>Patulibacter</taxon>
    </lineage>
</organism>
<dbReference type="GO" id="GO:0006508">
    <property type="term" value="P:proteolysis"/>
    <property type="evidence" value="ECO:0007669"/>
    <property type="project" value="UniProtKB-KW"/>
</dbReference>
<reference evidence="9 10" key="1">
    <citation type="submission" date="2023-11" db="EMBL/GenBank/DDBJ databases">
        <authorList>
            <person name="Xu M."/>
            <person name="Jiang T."/>
        </authorList>
    </citation>
    <scope>NUCLEOTIDE SEQUENCE [LARGE SCALE GENOMIC DNA]</scope>
    <source>
        <strain evidence="9 10">SD</strain>
    </source>
</reference>
<dbReference type="EMBL" id="JAXAVX010000013">
    <property type="protein sequence ID" value="MDX8153354.1"/>
    <property type="molecule type" value="Genomic_DNA"/>
</dbReference>
<comment type="caution">
    <text evidence="9">The sequence shown here is derived from an EMBL/GenBank/DDBJ whole genome shotgun (WGS) entry which is preliminary data.</text>
</comment>
<feature type="domain" description="Peptidase S1" evidence="8">
    <location>
        <begin position="43"/>
        <end position="313"/>
    </location>
</feature>
<evidence type="ECO:0000313" key="10">
    <source>
        <dbReference type="Proteomes" id="UP001277761"/>
    </source>
</evidence>
<sequence length="494" mass="49065">MSAAPRSALLRLAVMGLVVFGAAGAALLVAASAGAERRADGRVVGGTTAAITARPFQVALWSPNHFSNPSLNVPSVTQFCGGTIVAPTKIVTAAHCVVEDDGTVSPPSSIEVLAGTARLPDTRTPPAGARSIAVSTVAVLSSYDRATTANDAAVLTLASPIYEGAPTIDGATRIAPIALVGTNDPTGATASGAAVGISGWGDTTAHVGDDTTGASYPLDLYATTTHVVGSAACQQGYGSALVPSVMLCAGEPTGGVDTCSGDSGGPLTATVAGAPVLAGIASWGSGCAQAGYPGVYSRVAASVIGTFLRSSAGLDAGAGGTTTTTTTTTTPATTTTTTTASAPSPTTTATEPTAPRPATPTGAGTAPSGSTAPGASPTSTVDVAAPTVRVANVLCRRGRCAVRLRVLDPAPSDGISSVRGTLQWSARAACRRKGRATTCVRARSRTIRGTLVGGSTWTIATPKLAARTRYRLTVVARDGTGRRQKRAVAVTLRR</sequence>
<evidence type="ECO:0000256" key="3">
    <source>
        <dbReference type="ARBA" id="ARBA00022670"/>
    </source>
</evidence>
<dbReference type="GO" id="GO:0008233">
    <property type="term" value="F:peptidase activity"/>
    <property type="evidence" value="ECO:0007669"/>
    <property type="project" value="UniProtKB-KW"/>
</dbReference>
<dbReference type="InterPro" id="IPR043504">
    <property type="entry name" value="Peptidase_S1_PA_chymotrypsin"/>
</dbReference>
<dbReference type="PROSITE" id="PS00134">
    <property type="entry name" value="TRYPSIN_HIS"/>
    <property type="match status" value="1"/>
</dbReference>
<evidence type="ECO:0000256" key="1">
    <source>
        <dbReference type="ARBA" id="ARBA00004613"/>
    </source>
</evidence>
<feature type="compositionally biased region" description="Low complexity" evidence="7">
    <location>
        <begin position="359"/>
        <end position="380"/>
    </location>
</feature>
<dbReference type="InterPro" id="IPR018114">
    <property type="entry name" value="TRYPSIN_HIS"/>
</dbReference>
<name>A0ABU4VNC7_9ACTN</name>
<evidence type="ECO:0000256" key="7">
    <source>
        <dbReference type="SAM" id="MobiDB-lite"/>
    </source>
</evidence>
<dbReference type="InterPro" id="IPR001314">
    <property type="entry name" value="Peptidase_S1A"/>
</dbReference>
<gene>
    <name evidence="9" type="ORF">SK069_17275</name>
</gene>
<dbReference type="PROSITE" id="PS50240">
    <property type="entry name" value="TRYPSIN_DOM"/>
    <property type="match status" value="1"/>
</dbReference>
<keyword evidence="3 6" id="KW-0645">Protease</keyword>
<protein>
    <submittedName>
        <fullName evidence="9">Serine protease</fullName>
    </submittedName>
</protein>
<dbReference type="RefSeq" id="WP_319955505.1">
    <property type="nucleotide sequence ID" value="NZ_JAXAVX010000013.1"/>
</dbReference>
<keyword evidence="10" id="KW-1185">Reference proteome</keyword>
<keyword evidence="6" id="KW-0720">Serine protease</keyword>
<evidence type="ECO:0000256" key="4">
    <source>
        <dbReference type="ARBA" id="ARBA00022801"/>
    </source>
</evidence>
<dbReference type="SMART" id="SM00020">
    <property type="entry name" value="Tryp_SPc"/>
    <property type="match status" value="1"/>
</dbReference>
<evidence type="ECO:0000256" key="6">
    <source>
        <dbReference type="RuleBase" id="RU363034"/>
    </source>
</evidence>
<dbReference type="PROSITE" id="PS00135">
    <property type="entry name" value="TRYPSIN_SER"/>
    <property type="match status" value="1"/>
</dbReference>
<keyword evidence="4 6" id="KW-0378">Hydrolase</keyword>
<dbReference type="Gene3D" id="2.40.10.10">
    <property type="entry name" value="Trypsin-like serine proteases"/>
    <property type="match status" value="1"/>
</dbReference>
<dbReference type="PRINTS" id="PR00722">
    <property type="entry name" value="CHYMOTRYPSIN"/>
</dbReference>
<evidence type="ECO:0000259" key="8">
    <source>
        <dbReference type="PROSITE" id="PS50240"/>
    </source>
</evidence>
<dbReference type="InterPro" id="IPR033116">
    <property type="entry name" value="TRYPSIN_SER"/>
</dbReference>
<dbReference type="SUPFAM" id="SSF50494">
    <property type="entry name" value="Trypsin-like serine proteases"/>
    <property type="match status" value="1"/>
</dbReference>
<keyword evidence="5" id="KW-1015">Disulfide bond</keyword>
<dbReference type="InterPro" id="IPR001254">
    <property type="entry name" value="Trypsin_dom"/>
</dbReference>
<accession>A0ABU4VNC7</accession>
<feature type="region of interest" description="Disordered" evidence="7">
    <location>
        <begin position="315"/>
        <end position="380"/>
    </location>
</feature>
<dbReference type="Pfam" id="PF00089">
    <property type="entry name" value="Trypsin"/>
    <property type="match status" value="1"/>
</dbReference>
<dbReference type="PANTHER" id="PTHR24264">
    <property type="entry name" value="TRYPSIN-RELATED"/>
    <property type="match status" value="1"/>
</dbReference>
<dbReference type="InterPro" id="IPR009003">
    <property type="entry name" value="Peptidase_S1_PA"/>
</dbReference>
<evidence type="ECO:0000313" key="9">
    <source>
        <dbReference type="EMBL" id="MDX8153354.1"/>
    </source>
</evidence>
<dbReference type="Proteomes" id="UP001277761">
    <property type="component" value="Unassembled WGS sequence"/>
</dbReference>
<feature type="compositionally biased region" description="Low complexity" evidence="7">
    <location>
        <begin position="321"/>
        <end position="353"/>
    </location>
</feature>
<dbReference type="InterPro" id="IPR050127">
    <property type="entry name" value="Serine_Proteases_S1"/>
</dbReference>
<dbReference type="PANTHER" id="PTHR24264:SF65">
    <property type="entry name" value="SRCR DOMAIN-CONTAINING PROTEIN"/>
    <property type="match status" value="1"/>
</dbReference>
<comment type="subcellular location">
    <subcellularLocation>
        <location evidence="1">Secreted</location>
    </subcellularLocation>
</comment>
<proteinExistence type="predicted"/>
<evidence type="ECO:0000256" key="5">
    <source>
        <dbReference type="ARBA" id="ARBA00023157"/>
    </source>
</evidence>
<evidence type="ECO:0000256" key="2">
    <source>
        <dbReference type="ARBA" id="ARBA00022525"/>
    </source>
</evidence>
<dbReference type="CDD" id="cd00190">
    <property type="entry name" value="Tryp_SPc"/>
    <property type="match status" value="1"/>
</dbReference>